<organism evidence="7 8">
    <name type="scientific">Aureococcus anophagefferens</name>
    <name type="common">Harmful bloom alga</name>
    <dbReference type="NCBI Taxonomy" id="44056"/>
    <lineage>
        <taxon>Eukaryota</taxon>
        <taxon>Sar</taxon>
        <taxon>Stramenopiles</taxon>
        <taxon>Ochrophyta</taxon>
        <taxon>Pelagophyceae</taxon>
        <taxon>Pelagomonadales</taxon>
        <taxon>Pelagomonadaceae</taxon>
        <taxon>Aureococcus</taxon>
    </lineage>
</organism>
<name>A0ABR1FX21_AURAN</name>
<dbReference type="InterPro" id="IPR001965">
    <property type="entry name" value="Znf_PHD"/>
</dbReference>
<dbReference type="Proteomes" id="UP001363151">
    <property type="component" value="Unassembled WGS sequence"/>
</dbReference>
<dbReference type="InterPro" id="IPR013083">
    <property type="entry name" value="Znf_RING/FYVE/PHD"/>
</dbReference>
<dbReference type="Pfam" id="PF00628">
    <property type="entry name" value="PHD"/>
    <property type="match status" value="1"/>
</dbReference>
<evidence type="ECO:0000313" key="7">
    <source>
        <dbReference type="EMBL" id="KAK7240486.1"/>
    </source>
</evidence>
<protein>
    <recommendedName>
        <fullName evidence="6">PHD-type domain-containing protein</fullName>
    </recommendedName>
</protein>
<evidence type="ECO:0000256" key="1">
    <source>
        <dbReference type="ARBA" id="ARBA00022723"/>
    </source>
</evidence>
<gene>
    <name evidence="7" type="ORF">SO694_00111017</name>
</gene>
<keyword evidence="1" id="KW-0479">Metal-binding</keyword>
<keyword evidence="3" id="KW-0862">Zinc</keyword>
<evidence type="ECO:0000313" key="8">
    <source>
        <dbReference type="Proteomes" id="UP001363151"/>
    </source>
</evidence>
<dbReference type="Gene3D" id="3.30.40.10">
    <property type="entry name" value="Zinc/RING finger domain, C3HC4 (zinc finger)"/>
    <property type="match status" value="1"/>
</dbReference>
<accession>A0ABR1FX21</accession>
<dbReference type="SMART" id="SM00249">
    <property type="entry name" value="PHD"/>
    <property type="match status" value="1"/>
</dbReference>
<dbReference type="InterPro" id="IPR011011">
    <property type="entry name" value="Znf_FYVE_PHD"/>
</dbReference>
<evidence type="ECO:0000256" key="3">
    <source>
        <dbReference type="ARBA" id="ARBA00022833"/>
    </source>
</evidence>
<proteinExistence type="predicted"/>
<dbReference type="InterPro" id="IPR019787">
    <property type="entry name" value="Znf_PHD-finger"/>
</dbReference>
<reference evidence="7 8" key="1">
    <citation type="submission" date="2024-03" db="EMBL/GenBank/DDBJ databases">
        <title>Aureococcus anophagefferens CCMP1851 and Kratosvirus quantuckense: Draft genome of a second virus-susceptible host strain in the model system.</title>
        <authorList>
            <person name="Chase E."/>
            <person name="Truchon A.R."/>
            <person name="Schepens W."/>
            <person name="Wilhelm S.W."/>
        </authorList>
    </citation>
    <scope>NUCLEOTIDE SEQUENCE [LARGE SCALE GENOMIC DNA]</scope>
    <source>
        <strain evidence="7 8">CCMP1851</strain>
    </source>
</reference>
<dbReference type="EMBL" id="JBBJCI010000211">
    <property type="protein sequence ID" value="KAK7240486.1"/>
    <property type="molecule type" value="Genomic_DNA"/>
</dbReference>
<evidence type="ECO:0000256" key="2">
    <source>
        <dbReference type="ARBA" id="ARBA00022771"/>
    </source>
</evidence>
<evidence type="ECO:0000259" key="6">
    <source>
        <dbReference type="PROSITE" id="PS50016"/>
    </source>
</evidence>
<feature type="domain" description="PHD-type" evidence="6">
    <location>
        <begin position="472"/>
        <end position="525"/>
    </location>
</feature>
<dbReference type="PROSITE" id="PS50016">
    <property type="entry name" value="ZF_PHD_2"/>
    <property type="match status" value="1"/>
</dbReference>
<keyword evidence="2 4" id="KW-0863">Zinc-finger</keyword>
<comment type="caution">
    <text evidence="7">The sequence shown here is derived from an EMBL/GenBank/DDBJ whole genome shotgun (WGS) entry which is preliminary data.</text>
</comment>
<dbReference type="InterPro" id="IPR040684">
    <property type="entry name" value="HMUDK_hel"/>
</dbReference>
<evidence type="ECO:0000256" key="4">
    <source>
        <dbReference type="PROSITE-ProRule" id="PRU00146"/>
    </source>
</evidence>
<evidence type="ECO:0000256" key="5">
    <source>
        <dbReference type="SAM" id="MobiDB-lite"/>
    </source>
</evidence>
<dbReference type="SUPFAM" id="SSF57903">
    <property type="entry name" value="FYVE/PHD zinc finger"/>
    <property type="match status" value="1"/>
</dbReference>
<dbReference type="Pfam" id="PF18723">
    <property type="entry name" value="HMUDK_hel"/>
    <property type="match status" value="1"/>
</dbReference>
<feature type="region of interest" description="Disordered" evidence="5">
    <location>
        <begin position="130"/>
        <end position="161"/>
    </location>
</feature>
<keyword evidence="8" id="KW-1185">Reference proteome</keyword>
<sequence>MKVVHVDAEGTRRCYLEDSRGDDEFLVSAGSGKNNYLFWTPLATLRALGAEDAPLDGRALRAWLDGERGAPVTPPARANVTWTSKRFGGAVYRVKAGAAGAWRCCVAYDDGTIERGVRYNRVAWDDANDGEAHAPWADAPNPKKRKADDDPAAAARRAARGDAVRPLLPRGRGGAAEDVAAFFAFVHERQEIWRKRATGGDPPWTDDGLLREYVFCNNYRELDRGTIYFRRCVEQRKRSRAAKRGAAEAPEAAFKDALWESLAYRLLNKIETFASAWRPGGGIPSPEPKSWNAFAAFLRDAHARGPIFSNAHQTMGLERYLATMGDVRARLGALGAEVFALRGDVEAVFKKLRTLNNVGPFLAWQVVCDLFESDVLDAAATEDDWVMLGPGAKRGLARCFGKVHPIDELDLAKLLASVQRDAFRSLGLDFAFFAGKRLTLKNVEHCLCEFEKYRNNGAGMRRYASRAHLDADVVCAVCEDATDAKDADLLLCDLCNVPLHTFCLDPPLDRVPETAEWLCPACAGRWASSK</sequence>